<protein>
    <submittedName>
        <fullName evidence="3">Pyridoxal phosphate-dependent transferase</fullName>
    </submittedName>
</protein>
<evidence type="ECO:0000256" key="1">
    <source>
        <dbReference type="ARBA" id="ARBA00022898"/>
    </source>
</evidence>
<dbReference type="InterPro" id="IPR000192">
    <property type="entry name" value="Aminotrans_V_dom"/>
</dbReference>
<keyword evidence="4" id="KW-1185">Reference proteome</keyword>
<dbReference type="GO" id="GO:0016740">
    <property type="term" value="F:transferase activity"/>
    <property type="evidence" value="ECO:0007669"/>
    <property type="project" value="UniProtKB-KW"/>
</dbReference>
<reference evidence="3" key="1">
    <citation type="submission" date="2023-06" db="EMBL/GenBank/DDBJ databases">
        <title>Genome-scale phylogeny and comparative genomics of the fungal order Sordariales.</title>
        <authorList>
            <consortium name="Lawrence Berkeley National Laboratory"/>
            <person name="Hensen N."/>
            <person name="Bonometti L."/>
            <person name="Westerberg I."/>
            <person name="Brannstrom I.O."/>
            <person name="Guillou S."/>
            <person name="Cros-Aarteil S."/>
            <person name="Calhoun S."/>
            <person name="Haridas S."/>
            <person name="Kuo A."/>
            <person name="Mondo S."/>
            <person name="Pangilinan J."/>
            <person name="Riley R."/>
            <person name="LaButti K."/>
            <person name="Andreopoulos B."/>
            <person name="Lipzen A."/>
            <person name="Chen C."/>
            <person name="Yanf M."/>
            <person name="Daum C."/>
            <person name="Ng V."/>
            <person name="Clum A."/>
            <person name="Steindorff A."/>
            <person name="Ohm R."/>
            <person name="Martin F."/>
            <person name="Silar P."/>
            <person name="Natvig D."/>
            <person name="Lalanne C."/>
            <person name="Gautier V."/>
            <person name="Ament-velasquez S.L."/>
            <person name="Kruys A."/>
            <person name="Hutchinson M.I."/>
            <person name="Powell A.J."/>
            <person name="Barry K."/>
            <person name="Miller A.N."/>
            <person name="Grigoriev I.V."/>
            <person name="Debuchy R."/>
            <person name="Gladieux P."/>
            <person name="Thoren M.H."/>
            <person name="Johannesson H."/>
        </authorList>
    </citation>
    <scope>NUCLEOTIDE SEQUENCE</scope>
    <source>
        <strain evidence="3">SMH3391-2</strain>
    </source>
</reference>
<sequence>MGDNTITLPVREKQPLEFGSALKELFLFDPTYRNLNHGSFGTIPRAIQTALRGYQDLVESRPDQFIRYDFPLLIDESRAAVAAVLRVPTPTVVFVSNATLGVNTVLHNPLWAADGRDEILYFDTIYGACGKTIDHVVATRHGLVTSRCIAPTYPCADADIVSAFRAAVAASESEGKRPRLCVFDVVSSLPGVRFPFEAITAACRELGVLSLVDGAQGVGMVDLDLGKLDPDFFVSNCHKWLHSPRGCAVFYVPVRNQHLITTTLPTSWGYQSGKVSVLPPPAPGKSAFVSSFEFVGTLDNSPYLCVKDAIRWREEVLGGEERICAMVNVALSLAVEGEVGEELKGLPTVEKSEALDVTNWVQKTLIADYKTFAPLFVYRGRYWARLSAQVYLDGEDFEWVGHKLKEVVERAAKGEFKQ</sequence>
<dbReference type="SUPFAM" id="SSF53383">
    <property type="entry name" value="PLP-dependent transferases"/>
    <property type="match status" value="1"/>
</dbReference>
<name>A0AA39WVA2_9PEZI</name>
<feature type="domain" description="Aminotransferase class V" evidence="2">
    <location>
        <begin position="73"/>
        <end position="253"/>
    </location>
</feature>
<keyword evidence="1" id="KW-0663">Pyridoxal phosphate</keyword>
<proteinExistence type="predicted"/>
<organism evidence="3 4">
    <name type="scientific">Bombardia bombarda</name>
    <dbReference type="NCBI Taxonomy" id="252184"/>
    <lineage>
        <taxon>Eukaryota</taxon>
        <taxon>Fungi</taxon>
        <taxon>Dikarya</taxon>
        <taxon>Ascomycota</taxon>
        <taxon>Pezizomycotina</taxon>
        <taxon>Sordariomycetes</taxon>
        <taxon>Sordariomycetidae</taxon>
        <taxon>Sordariales</taxon>
        <taxon>Lasiosphaeriaceae</taxon>
        <taxon>Bombardia</taxon>
    </lineage>
</organism>
<gene>
    <name evidence="3" type="ORF">B0T17DRAFT_591684</name>
</gene>
<comment type="caution">
    <text evidence="3">The sequence shown here is derived from an EMBL/GenBank/DDBJ whole genome shotgun (WGS) entry which is preliminary data.</text>
</comment>
<dbReference type="Pfam" id="PF00266">
    <property type="entry name" value="Aminotran_5"/>
    <property type="match status" value="1"/>
</dbReference>
<dbReference type="AlphaFoldDB" id="A0AA39WVA2"/>
<evidence type="ECO:0000313" key="3">
    <source>
        <dbReference type="EMBL" id="KAK0621975.1"/>
    </source>
</evidence>
<keyword evidence="3" id="KW-0808">Transferase</keyword>
<dbReference type="Proteomes" id="UP001174934">
    <property type="component" value="Unassembled WGS sequence"/>
</dbReference>
<dbReference type="PANTHER" id="PTHR43092:SF2">
    <property type="entry name" value="HERCYNYLCYSTEINE SULFOXIDE LYASE"/>
    <property type="match status" value="1"/>
</dbReference>
<dbReference type="EMBL" id="JAULSR010000004">
    <property type="protein sequence ID" value="KAK0621975.1"/>
    <property type="molecule type" value="Genomic_DNA"/>
</dbReference>
<dbReference type="InterPro" id="IPR015421">
    <property type="entry name" value="PyrdxlP-dep_Trfase_major"/>
</dbReference>
<evidence type="ECO:0000259" key="2">
    <source>
        <dbReference type="Pfam" id="PF00266"/>
    </source>
</evidence>
<dbReference type="Gene3D" id="3.40.640.10">
    <property type="entry name" value="Type I PLP-dependent aspartate aminotransferase-like (Major domain)"/>
    <property type="match status" value="1"/>
</dbReference>
<dbReference type="InterPro" id="IPR015424">
    <property type="entry name" value="PyrdxlP-dep_Trfase"/>
</dbReference>
<evidence type="ECO:0000313" key="4">
    <source>
        <dbReference type="Proteomes" id="UP001174934"/>
    </source>
</evidence>
<dbReference type="PANTHER" id="PTHR43092">
    <property type="entry name" value="L-CYSTEINE DESULFHYDRASE"/>
    <property type="match status" value="1"/>
</dbReference>
<accession>A0AA39WVA2</accession>